<accession>A0A3B0UB17</accession>
<name>A0A3B0UB17_9ZZZZ</name>
<proteinExistence type="predicted"/>
<protein>
    <submittedName>
        <fullName evidence="1">Uncharacterized protein</fullName>
    </submittedName>
</protein>
<dbReference type="AlphaFoldDB" id="A0A3B0UB17"/>
<organism evidence="1">
    <name type="scientific">hydrothermal vent metagenome</name>
    <dbReference type="NCBI Taxonomy" id="652676"/>
    <lineage>
        <taxon>unclassified sequences</taxon>
        <taxon>metagenomes</taxon>
        <taxon>ecological metagenomes</taxon>
    </lineage>
</organism>
<gene>
    <name evidence="1" type="ORF">MNBD_BACTEROID03-2081</name>
</gene>
<sequence>MALWEKYGLKEDLQQIIDCKKEMEDLGDETHLIE</sequence>
<dbReference type="EMBL" id="UOEL01000146">
    <property type="protein sequence ID" value="VAW17894.1"/>
    <property type="molecule type" value="Genomic_DNA"/>
</dbReference>
<reference evidence="1" key="1">
    <citation type="submission" date="2018-06" db="EMBL/GenBank/DDBJ databases">
        <authorList>
            <person name="Zhirakovskaya E."/>
        </authorList>
    </citation>
    <scope>NUCLEOTIDE SEQUENCE</scope>
</reference>
<evidence type="ECO:0000313" key="1">
    <source>
        <dbReference type="EMBL" id="VAW17894.1"/>
    </source>
</evidence>